<evidence type="ECO:0000313" key="8">
    <source>
        <dbReference type="Proteomes" id="UP000694920"/>
    </source>
</evidence>
<dbReference type="SUPFAM" id="SSF55257">
    <property type="entry name" value="RBP11-like subunits of RNA polymerase"/>
    <property type="match status" value="1"/>
</dbReference>
<evidence type="ECO:0000256" key="2">
    <source>
        <dbReference type="ARBA" id="ARBA00022083"/>
    </source>
</evidence>
<dbReference type="GO" id="GO:0003677">
    <property type="term" value="F:DNA binding"/>
    <property type="evidence" value="ECO:0007669"/>
    <property type="project" value="InterPro"/>
</dbReference>
<dbReference type="CTD" id="9533"/>
<dbReference type="Gene3D" id="3.30.1360.10">
    <property type="entry name" value="RNA polymerase, RBP11-like subunit"/>
    <property type="match status" value="1"/>
</dbReference>
<dbReference type="InterPro" id="IPR036643">
    <property type="entry name" value="RNApol_insert_sf"/>
</dbReference>
<organism evidence="8 9">
    <name type="scientific">Cephus cinctus</name>
    <name type="common">Wheat stem sawfly</name>
    <dbReference type="NCBI Taxonomy" id="211228"/>
    <lineage>
        <taxon>Eukaryota</taxon>
        <taxon>Metazoa</taxon>
        <taxon>Ecdysozoa</taxon>
        <taxon>Arthropoda</taxon>
        <taxon>Hexapoda</taxon>
        <taxon>Insecta</taxon>
        <taxon>Pterygota</taxon>
        <taxon>Neoptera</taxon>
        <taxon>Endopterygota</taxon>
        <taxon>Hymenoptera</taxon>
        <taxon>Cephoidea</taxon>
        <taxon>Cephidae</taxon>
        <taxon>Cephus</taxon>
    </lineage>
</organism>
<dbReference type="InterPro" id="IPR050518">
    <property type="entry name" value="Rpo3/RPB3_RNA_Pol_subunit"/>
</dbReference>
<dbReference type="InterPro" id="IPR036603">
    <property type="entry name" value="RBP11-like"/>
</dbReference>
<comment type="similarity">
    <text evidence="6">Belongs to the archaeal Rpo3/eukaryotic RPB3 RNA polymerase subunit family.</text>
</comment>
<dbReference type="Gene3D" id="2.170.120.12">
    <property type="entry name" value="DNA-directed RNA polymerase, insert domain"/>
    <property type="match status" value="1"/>
</dbReference>
<dbReference type="GO" id="GO:0006351">
    <property type="term" value="P:DNA-templated transcription"/>
    <property type="evidence" value="ECO:0007669"/>
    <property type="project" value="InterPro"/>
</dbReference>
<dbReference type="SMART" id="SM00662">
    <property type="entry name" value="RPOLD"/>
    <property type="match status" value="1"/>
</dbReference>
<dbReference type="Pfam" id="PF01000">
    <property type="entry name" value="RNA_pol_A_bac"/>
    <property type="match status" value="1"/>
</dbReference>
<feature type="domain" description="DNA-directed RNA polymerase RpoA/D/Rpb3-type" evidence="7">
    <location>
        <begin position="54"/>
        <end position="342"/>
    </location>
</feature>
<gene>
    <name evidence="9" type="primary">LOC107263640</name>
</gene>
<dbReference type="InterPro" id="IPR011263">
    <property type="entry name" value="DNA-dir_RNA_pol_RpoA/D/Rpb3"/>
</dbReference>
<dbReference type="InterPro" id="IPR011262">
    <property type="entry name" value="DNA-dir_RNA_pol_insert"/>
</dbReference>
<evidence type="ECO:0000256" key="6">
    <source>
        <dbReference type="ARBA" id="ARBA00025804"/>
    </source>
</evidence>
<accession>A0AAJ7FDL6</accession>
<evidence type="ECO:0000256" key="1">
    <source>
        <dbReference type="ARBA" id="ARBA00004123"/>
    </source>
</evidence>
<dbReference type="SUPFAM" id="SSF56553">
    <property type="entry name" value="Insert subdomain of RNA polymerase alpha subunit"/>
    <property type="match status" value="1"/>
</dbReference>
<dbReference type="GO" id="GO:0005666">
    <property type="term" value="C:RNA polymerase III complex"/>
    <property type="evidence" value="ECO:0007669"/>
    <property type="project" value="TreeGrafter"/>
</dbReference>
<reference evidence="9" key="1">
    <citation type="submission" date="2025-08" db="UniProtKB">
        <authorList>
            <consortium name="RefSeq"/>
        </authorList>
    </citation>
    <scope>IDENTIFICATION</scope>
</reference>
<dbReference type="KEGG" id="ccin:107263640"/>
<dbReference type="InterPro" id="IPR001514">
    <property type="entry name" value="DNA-dir_RNA_pol_30-40kDasu_CS"/>
</dbReference>
<evidence type="ECO:0000259" key="7">
    <source>
        <dbReference type="SMART" id="SM00662"/>
    </source>
</evidence>
<dbReference type="FunFam" id="2.170.120.12:FF:000003">
    <property type="entry name" value="Dna-directed rna polymerases i and iii subunit"/>
    <property type="match status" value="1"/>
</dbReference>
<comment type="subcellular location">
    <subcellularLocation>
        <location evidence="1">Nucleus</location>
    </subcellularLocation>
</comment>
<keyword evidence="3 9" id="KW-0240">DNA-directed RNA polymerase</keyword>
<dbReference type="GO" id="GO:0005736">
    <property type="term" value="C:RNA polymerase I complex"/>
    <property type="evidence" value="ECO:0007669"/>
    <property type="project" value="TreeGrafter"/>
</dbReference>
<dbReference type="PANTHER" id="PTHR11800">
    <property type="entry name" value="DNA-DIRECTED RNA POLYMERASE"/>
    <property type="match status" value="1"/>
</dbReference>
<dbReference type="GO" id="GO:0046983">
    <property type="term" value="F:protein dimerization activity"/>
    <property type="evidence" value="ECO:0007669"/>
    <property type="project" value="InterPro"/>
</dbReference>
<sequence length="347" mass="39673">MEKNSSVHRVILEEYGVPNAAEYSNLQANELWNFEKFKENLKIRVVKESQDGRELEFDLIGCSAALANAFRRILLSEVPTMAIEKVFILNNTSLIQDEVLAHRIGLLPLRADPRLFEYPSNPGNEEEEPSDQDTLRYEMKVTCTWNPQAPKDSRRPDDIYRNNNVYSRDIKWTPIGRQAELYPKGEEQLGMLEGDILVCKMRPGQEIHAFMHAVKGIGKDHAKFSPVSTATYRLLPDIKLTRPVKGEMAELLKNCFSPGVIEIVKNKKNGIENREAKVKDPRYDSCSRNVFRYEDLKDCVQLSRVPDHFIFTVESVGALPPSALFLEAVKILKTKCKTFIEEIDSIE</sequence>
<dbReference type="Pfam" id="PF01193">
    <property type="entry name" value="RNA_pol_L"/>
    <property type="match status" value="1"/>
</dbReference>
<keyword evidence="5" id="KW-0539">Nucleus</keyword>
<evidence type="ECO:0000256" key="5">
    <source>
        <dbReference type="ARBA" id="ARBA00023242"/>
    </source>
</evidence>
<dbReference type="CDD" id="cd07032">
    <property type="entry name" value="RNAP_I_II_AC40"/>
    <property type="match status" value="1"/>
</dbReference>
<dbReference type="GeneID" id="107263640"/>
<evidence type="ECO:0000256" key="4">
    <source>
        <dbReference type="ARBA" id="ARBA00023163"/>
    </source>
</evidence>
<dbReference type="InterPro" id="IPR022842">
    <property type="entry name" value="RNAP_Rpo3/Rpb3/RPAC1"/>
</dbReference>
<dbReference type="HAMAP" id="MF_00320">
    <property type="entry name" value="RNApol_arch_Rpo3"/>
    <property type="match status" value="1"/>
</dbReference>
<protein>
    <recommendedName>
        <fullName evidence="2">DNA-directed RNA polymerases I and III subunit RPAC1</fullName>
    </recommendedName>
</protein>
<dbReference type="NCBIfam" id="NF001988">
    <property type="entry name" value="PRK00783.1"/>
    <property type="match status" value="1"/>
</dbReference>
<dbReference type="AlphaFoldDB" id="A0AAJ7FDL6"/>
<evidence type="ECO:0000256" key="3">
    <source>
        <dbReference type="ARBA" id="ARBA00022478"/>
    </source>
</evidence>
<dbReference type="GO" id="GO:0003899">
    <property type="term" value="F:DNA-directed RNA polymerase activity"/>
    <property type="evidence" value="ECO:0007669"/>
    <property type="project" value="InterPro"/>
</dbReference>
<dbReference type="RefSeq" id="XP_015586558.1">
    <property type="nucleotide sequence ID" value="XM_015731072.1"/>
</dbReference>
<name>A0AAJ7FDL6_CEPCN</name>
<dbReference type="InterPro" id="IPR033901">
    <property type="entry name" value="RNAPI/III_AC40"/>
</dbReference>
<dbReference type="PROSITE" id="PS00446">
    <property type="entry name" value="RNA_POL_D_30KD"/>
    <property type="match status" value="1"/>
</dbReference>
<evidence type="ECO:0000313" key="9">
    <source>
        <dbReference type="RefSeq" id="XP_015586558.1"/>
    </source>
</evidence>
<keyword evidence="8" id="KW-1185">Reference proteome</keyword>
<proteinExistence type="inferred from homology"/>
<dbReference type="PANTHER" id="PTHR11800:SF13">
    <property type="entry name" value="DNA-DIRECTED RNA POLYMERASES I AND III SUBUNIT RPAC1"/>
    <property type="match status" value="1"/>
</dbReference>
<dbReference type="Proteomes" id="UP000694920">
    <property type="component" value="Unplaced"/>
</dbReference>
<keyword evidence="4" id="KW-0804">Transcription</keyword>